<keyword evidence="5" id="KW-0812">Transmembrane</keyword>
<evidence type="ECO:0000256" key="3">
    <source>
        <dbReference type="ARBA" id="ARBA00022676"/>
    </source>
</evidence>
<evidence type="ECO:0000256" key="5">
    <source>
        <dbReference type="RuleBase" id="RU003832"/>
    </source>
</evidence>
<reference evidence="8" key="1">
    <citation type="submission" date="2014-11" db="EMBL/GenBank/DDBJ databases">
        <authorList>
            <person name="Otto D Thomas"/>
            <person name="Naeem Raeece"/>
        </authorList>
    </citation>
    <scope>NUCLEOTIDE SEQUENCE</scope>
</reference>
<dbReference type="GO" id="GO:0008417">
    <property type="term" value="F:fucosyltransferase activity"/>
    <property type="evidence" value="ECO:0007669"/>
    <property type="project" value="InterPro"/>
</dbReference>
<dbReference type="PANTHER" id="PTHR11929">
    <property type="entry name" value="ALPHA- 1,3 -FUCOSYLTRANSFERASE"/>
    <property type="match status" value="1"/>
</dbReference>
<evidence type="ECO:0000256" key="4">
    <source>
        <dbReference type="ARBA" id="ARBA00022679"/>
    </source>
</evidence>
<evidence type="ECO:0000256" key="1">
    <source>
        <dbReference type="ARBA" id="ARBA00004922"/>
    </source>
</evidence>
<dbReference type="EC" id="2.4.1.-" evidence="5"/>
<feature type="compositionally biased region" description="Low complexity" evidence="6">
    <location>
        <begin position="126"/>
        <end position="136"/>
    </location>
</feature>
<feature type="compositionally biased region" description="Polar residues" evidence="6">
    <location>
        <begin position="161"/>
        <end position="179"/>
    </location>
</feature>
<dbReference type="AlphaFoldDB" id="A0A0G4FHH7"/>
<comment type="subcellular location">
    <subcellularLocation>
        <location evidence="5">Golgi apparatus</location>
        <location evidence="5">Golgi stack membrane</location>
        <topology evidence="5">Single-pass type II membrane protein</topology>
    </subcellularLocation>
</comment>
<dbReference type="InterPro" id="IPR038577">
    <property type="entry name" value="GT10-like_C_sf"/>
</dbReference>
<keyword evidence="4 5" id="KW-0808">Transferase</keyword>
<accession>A0A0G4FHH7</accession>
<dbReference type="GO" id="GO:0032580">
    <property type="term" value="C:Golgi cisterna membrane"/>
    <property type="evidence" value="ECO:0007669"/>
    <property type="project" value="UniProtKB-SubCell"/>
</dbReference>
<dbReference type="Gene3D" id="3.40.50.11660">
    <property type="entry name" value="Glycosyl transferase family 10, C-terminal domain"/>
    <property type="match status" value="1"/>
</dbReference>
<keyword evidence="5" id="KW-0472">Membrane</keyword>
<dbReference type="PANTHER" id="PTHR11929:SF194">
    <property type="entry name" value="ALPHA-(1,3)-FUCOSYLTRANSFERASE 10"/>
    <property type="match status" value="1"/>
</dbReference>
<dbReference type="SUPFAM" id="SSF53756">
    <property type="entry name" value="UDP-Glycosyltransferase/glycogen phosphorylase"/>
    <property type="match status" value="1"/>
</dbReference>
<dbReference type="Pfam" id="PF00852">
    <property type="entry name" value="Glyco_transf_10"/>
    <property type="match status" value="1"/>
</dbReference>
<comment type="pathway">
    <text evidence="1">Protein modification; protein glycosylation.</text>
</comment>
<organism evidence="8">
    <name type="scientific">Chromera velia CCMP2878</name>
    <dbReference type="NCBI Taxonomy" id="1169474"/>
    <lineage>
        <taxon>Eukaryota</taxon>
        <taxon>Sar</taxon>
        <taxon>Alveolata</taxon>
        <taxon>Colpodellida</taxon>
        <taxon>Chromeraceae</taxon>
        <taxon>Chromera</taxon>
    </lineage>
</organism>
<dbReference type="EMBL" id="CDMZ01000374">
    <property type="protein sequence ID" value="CEM12880.1"/>
    <property type="molecule type" value="Genomic_DNA"/>
</dbReference>
<evidence type="ECO:0000259" key="7">
    <source>
        <dbReference type="Pfam" id="PF00852"/>
    </source>
</evidence>
<feature type="compositionally biased region" description="Polar residues" evidence="6">
    <location>
        <begin position="113"/>
        <end position="125"/>
    </location>
</feature>
<name>A0A0G4FHH7_9ALVE</name>
<protein>
    <recommendedName>
        <fullName evidence="5">Fucosyltransferase</fullName>
        <ecNumber evidence="5">2.4.1.-</ecNumber>
    </recommendedName>
</protein>
<dbReference type="UniPathway" id="UPA00378"/>
<feature type="domain" description="Fucosyltransferase C-terminal" evidence="7">
    <location>
        <begin position="375"/>
        <end position="411"/>
    </location>
</feature>
<sequence>MSGFISRRFLLILGVYVIVLGSALFWRRVVDYYSPDRFGGANANANATTTITTQAEGPIRGSEQGLTAASASTENVDQQANGQSELSSDKKTEESDASTQTAAIEPPKDPTAVTPQSATPPSVNIASPSTSPSGTPSAPPAEKTQTAAVADEASPSSASSWLTSLLGNVSGTSGANENKPSPADPSLSGAPNQTALSDQGVADQTSNGNTTNQTVLSETTNQTAPSSGGTLLSQSTDNVTAAEIAEADKYFGFTPSVRPRSNRTVTVQFMTSSHLKYPDGPFPGCSVPCAVYSAKSPKRNDKNAEVLMWHGVVGSKWSNVKNWGLEKPILPWQAKAFTGMESAVRTPVLQDYEKLFNLCLHNADFVRETDPKKKGPVNKRATFQRYKFCLVFENSITKDYVTEKLFEALDAG</sequence>
<dbReference type="InterPro" id="IPR001503">
    <property type="entry name" value="Glyco_trans_10"/>
</dbReference>
<keyword evidence="5" id="KW-1133">Transmembrane helix</keyword>
<keyword evidence="3 5" id="KW-0328">Glycosyltransferase</keyword>
<evidence type="ECO:0000256" key="2">
    <source>
        <dbReference type="ARBA" id="ARBA00008919"/>
    </source>
</evidence>
<keyword evidence="5" id="KW-0333">Golgi apparatus</keyword>
<evidence type="ECO:0000256" key="6">
    <source>
        <dbReference type="SAM" id="MobiDB-lite"/>
    </source>
</evidence>
<dbReference type="VEuPathDB" id="CryptoDB:Cvel_3336"/>
<feature type="compositionally biased region" description="Polar residues" evidence="6">
    <location>
        <begin position="189"/>
        <end position="213"/>
    </location>
</feature>
<evidence type="ECO:0000313" key="8">
    <source>
        <dbReference type="EMBL" id="CEM12880.1"/>
    </source>
</evidence>
<feature type="region of interest" description="Disordered" evidence="6">
    <location>
        <begin position="53"/>
        <end position="213"/>
    </location>
</feature>
<feature type="compositionally biased region" description="Low complexity" evidence="6">
    <location>
        <begin position="147"/>
        <end position="160"/>
    </location>
</feature>
<feature type="transmembrane region" description="Helical" evidence="5">
    <location>
        <begin position="9"/>
        <end position="26"/>
    </location>
</feature>
<proteinExistence type="inferred from homology"/>
<comment type="similarity">
    <text evidence="2 5">Belongs to the glycosyltransferase 10 family.</text>
</comment>
<dbReference type="InterPro" id="IPR055270">
    <property type="entry name" value="Glyco_tran_10_C"/>
</dbReference>
<feature type="compositionally biased region" description="Polar residues" evidence="6">
    <location>
        <begin position="64"/>
        <end position="86"/>
    </location>
</feature>
<gene>
    <name evidence="8" type="ORF">Cvel_3336</name>
</gene>